<dbReference type="CDD" id="cd04301">
    <property type="entry name" value="NAT_SF"/>
    <property type="match status" value="1"/>
</dbReference>
<dbReference type="SUPFAM" id="SSF55729">
    <property type="entry name" value="Acyl-CoA N-acyltransferases (Nat)"/>
    <property type="match status" value="2"/>
</dbReference>
<dbReference type="EMBL" id="CADCTK010000606">
    <property type="protein sequence ID" value="CAA9267256.1"/>
    <property type="molecule type" value="Genomic_DNA"/>
</dbReference>
<dbReference type="InterPro" id="IPR016181">
    <property type="entry name" value="Acyl_CoA_acyltransferase"/>
</dbReference>
<protein>
    <submittedName>
        <fullName evidence="4">Acetyltransferase, GNAT family</fullName>
    </submittedName>
</protein>
<feature type="domain" description="N-acetyltransferase" evidence="3">
    <location>
        <begin position="4"/>
        <end position="156"/>
    </location>
</feature>
<evidence type="ECO:0000256" key="2">
    <source>
        <dbReference type="ARBA" id="ARBA00023315"/>
    </source>
</evidence>
<dbReference type="InterPro" id="IPR000182">
    <property type="entry name" value="GNAT_dom"/>
</dbReference>
<evidence type="ECO:0000313" key="4">
    <source>
        <dbReference type="EMBL" id="CAA9267256.1"/>
    </source>
</evidence>
<dbReference type="PROSITE" id="PS51186">
    <property type="entry name" value="GNAT"/>
    <property type="match status" value="2"/>
</dbReference>
<dbReference type="PANTHER" id="PTHR43072">
    <property type="entry name" value="N-ACETYLTRANSFERASE"/>
    <property type="match status" value="1"/>
</dbReference>
<accession>A0A6J4J507</accession>
<evidence type="ECO:0000259" key="3">
    <source>
        <dbReference type="PROSITE" id="PS51186"/>
    </source>
</evidence>
<dbReference type="Pfam" id="PF00583">
    <property type="entry name" value="Acetyltransf_1"/>
    <property type="match status" value="1"/>
</dbReference>
<keyword evidence="2" id="KW-0012">Acyltransferase</keyword>
<dbReference type="GO" id="GO:0016747">
    <property type="term" value="F:acyltransferase activity, transferring groups other than amino-acyl groups"/>
    <property type="evidence" value="ECO:0007669"/>
    <property type="project" value="InterPro"/>
</dbReference>
<keyword evidence="1 4" id="KW-0808">Transferase</keyword>
<evidence type="ECO:0000256" key="1">
    <source>
        <dbReference type="ARBA" id="ARBA00022679"/>
    </source>
</evidence>
<name>A0A6J4J507_9CHLR</name>
<feature type="domain" description="N-acetyltransferase" evidence="3">
    <location>
        <begin position="168"/>
        <end position="319"/>
    </location>
</feature>
<dbReference type="Gene3D" id="3.40.630.30">
    <property type="match status" value="1"/>
</dbReference>
<reference evidence="4" key="1">
    <citation type="submission" date="2020-02" db="EMBL/GenBank/DDBJ databases">
        <authorList>
            <person name="Meier V. D."/>
        </authorList>
    </citation>
    <scope>NUCLEOTIDE SEQUENCE</scope>
    <source>
        <strain evidence="4">AVDCRST_MAG26</strain>
    </source>
</reference>
<dbReference type="AlphaFoldDB" id="A0A6J4J507"/>
<dbReference type="PANTHER" id="PTHR43072:SF23">
    <property type="entry name" value="UPF0039 PROTEIN C11D3.02C"/>
    <property type="match status" value="1"/>
</dbReference>
<organism evidence="4">
    <name type="scientific">uncultured Chloroflexia bacterium</name>
    <dbReference type="NCBI Taxonomy" id="1672391"/>
    <lineage>
        <taxon>Bacteria</taxon>
        <taxon>Bacillati</taxon>
        <taxon>Chloroflexota</taxon>
        <taxon>Chloroflexia</taxon>
        <taxon>environmental samples</taxon>
    </lineage>
</organism>
<gene>
    <name evidence="4" type="ORF">AVDCRST_MAG26-2625</name>
</gene>
<sequence>MPMITMRPYLGEADLAPLADMLNACTEADGAGEWTSADDLRRQFNEPGFDPERDMLLVEDGDGALAGFGELWLRPPDRTIDGRLWFRVHPRARGGDVEQSLIDWAEERMRELGREHGVPAVIGSRPRTAESDRIAALEQCGFAVARYYLRMEHPLDGPVQEARLPEGFTMRPLAGEDEVPEWLEAFNQAFADHYDHHDVSVEQRRYWMSYPDYGPEYDLVAVAPDGTIAAVCWCAILEEESRRSGRSEGWVHILGTRPQYRKMGLGRAMLLAGLRVLQDAGAVTAGLHVDGDSPTGAGRLYERAGFRTAQTLVHYRKEL</sequence>
<proteinExistence type="predicted"/>